<evidence type="ECO:0000256" key="8">
    <source>
        <dbReference type="ARBA" id="ARBA00022703"/>
    </source>
</evidence>
<dbReference type="Pfam" id="PF00452">
    <property type="entry name" value="Bcl-2"/>
    <property type="match status" value="1"/>
</dbReference>
<dbReference type="PANTHER" id="PTHR11256">
    <property type="entry name" value="BCL-2 RELATED"/>
    <property type="match status" value="1"/>
</dbReference>
<dbReference type="Proteomes" id="UP000694558">
    <property type="component" value="Chromosome 19"/>
</dbReference>
<evidence type="ECO:0000313" key="19">
    <source>
        <dbReference type="EMBL" id="AWP19186.1"/>
    </source>
</evidence>
<evidence type="ECO:0000313" key="20">
    <source>
        <dbReference type="Ensembl" id="ENSSMAP00000009854.1"/>
    </source>
</evidence>
<dbReference type="OrthoDB" id="6080198at2759"/>
<dbReference type="GeneID" id="118288519"/>
<reference evidence="19 21" key="1">
    <citation type="submission" date="2017-12" db="EMBL/GenBank/DDBJ databases">
        <title>Integrating genomic resources of turbot (Scophthalmus maximus) in depth evaluation of genetic and physical mapping variation across individuals.</title>
        <authorList>
            <person name="Martinez P."/>
        </authorList>
    </citation>
    <scope>NUCLEOTIDE SEQUENCE [LARGE SCALE GENOMIC DNA]</scope>
</reference>
<dbReference type="FunFam" id="1.10.437.10:FF:000004">
    <property type="entry name" value="apoptosis regulator BAX isoform X2"/>
    <property type="match status" value="1"/>
</dbReference>
<comment type="similarity">
    <text evidence="4">Belongs to the Bcl-2 family.</text>
</comment>
<keyword evidence="7 17" id="KW-0812">Transmembrane</keyword>
<proteinExistence type="inferred from homology"/>
<gene>
    <name evidence="20" type="primary">LOC118288519</name>
    <name evidence="19" type="ORF">SMAX5B_008538</name>
</gene>
<dbReference type="GO" id="GO:0051400">
    <property type="term" value="F:BH domain binding"/>
    <property type="evidence" value="ECO:0007669"/>
    <property type="project" value="TreeGrafter"/>
</dbReference>
<keyword evidence="12" id="KW-0007">Acetylation</keyword>
<dbReference type="InterPro" id="IPR036834">
    <property type="entry name" value="Bcl-2-like_sf"/>
</dbReference>
<dbReference type="GO" id="GO:0005634">
    <property type="term" value="C:nucleus"/>
    <property type="evidence" value="ECO:0007669"/>
    <property type="project" value="UniProtKB-SubCell"/>
</dbReference>
<dbReference type="GeneTree" id="ENSGT01130000278292"/>
<dbReference type="Gene3D" id="1.10.437.10">
    <property type="entry name" value="Blc2-like"/>
    <property type="match status" value="1"/>
</dbReference>
<name>A0A2U9CU51_SCOMX</name>
<keyword evidence="11 17" id="KW-1133">Transmembrane helix</keyword>
<keyword evidence="14 17" id="KW-0472">Membrane</keyword>
<evidence type="ECO:0000259" key="18">
    <source>
        <dbReference type="SMART" id="SM00337"/>
    </source>
</evidence>
<evidence type="ECO:0000256" key="13">
    <source>
        <dbReference type="ARBA" id="ARBA00023128"/>
    </source>
</evidence>
<dbReference type="Proteomes" id="UP000246464">
    <property type="component" value="Chromosome 19"/>
</dbReference>
<evidence type="ECO:0000256" key="5">
    <source>
        <dbReference type="ARBA" id="ARBA00022490"/>
    </source>
</evidence>
<keyword evidence="9" id="KW-1000">Mitochondrion outer membrane</keyword>
<sequence>MASHPGGGDGQGNTKDQILEVGTVLLKDFIYERVRRHGDSNAVVTRAQLGGGELCDPNHKKLAQCLQQIGDELDGHVELQRMINNSSLSPTKDVFLRVAIEIFSDGKFNWGRVVALFYFACRLVIKALVTQVPDIIRTIICWTMDYLRENVINWISEQGGWEGIRSYFGTPTWQTVGVFLAGVLTTVLVIRKL</sequence>
<evidence type="ECO:0000256" key="10">
    <source>
        <dbReference type="ARBA" id="ARBA00022843"/>
    </source>
</evidence>
<evidence type="ECO:0000256" key="12">
    <source>
        <dbReference type="ARBA" id="ARBA00022990"/>
    </source>
</evidence>
<dbReference type="InterPro" id="IPR002475">
    <property type="entry name" value="Bcl2-like"/>
</dbReference>
<evidence type="ECO:0000313" key="21">
    <source>
        <dbReference type="Proteomes" id="UP000246464"/>
    </source>
</evidence>
<feature type="transmembrane region" description="Helical" evidence="17">
    <location>
        <begin position="172"/>
        <end position="190"/>
    </location>
</feature>
<reference evidence="20" key="3">
    <citation type="submission" date="2023-05" db="EMBL/GenBank/DDBJ databases">
        <title>High-quality long-read genome of Scophthalmus maximus.</title>
        <authorList>
            <person name="Lien S."/>
            <person name="Martinez P."/>
        </authorList>
    </citation>
    <scope>NUCLEOTIDE SEQUENCE [LARGE SCALE GENOMIC DNA]</scope>
</reference>
<evidence type="ECO:0000256" key="6">
    <source>
        <dbReference type="ARBA" id="ARBA00022499"/>
    </source>
</evidence>
<dbReference type="InterPro" id="IPR046371">
    <property type="entry name" value="Bcl-2_BH1-3"/>
</dbReference>
<dbReference type="SMART" id="SM00337">
    <property type="entry name" value="BCL"/>
    <property type="match status" value="1"/>
</dbReference>
<keyword evidence="6" id="KW-1017">Isopeptide bond</keyword>
<comment type="subcellular location">
    <subcellularLocation>
        <location evidence="2">Cytoplasm</location>
    </subcellularLocation>
    <subcellularLocation>
        <location evidence="3">Mitochondrion outer membrane</location>
        <topology evidence="3">Single-pass membrane protein</topology>
    </subcellularLocation>
    <subcellularLocation>
        <location evidence="1">Nucleus</location>
    </subcellularLocation>
</comment>
<dbReference type="GO" id="GO:0008053">
    <property type="term" value="P:mitochondrial fusion"/>
    <property type="evidence" value="ECO:0007669"/>
    <property type="project" value="TreeGrafter"/>
</dbReference>
<dbReference type="GO" id="GO:0001836">
    <property type="term" value="P:release of cytochrome c from mitochondria"/>
    <property type="evidence" value="ECO:0007669"/>
    <property type="project" value="TreeGrafter"/>
</dbReference>
<dbReference type="GO" id="GO:0015267">
    <property type="term" value="F:channel activity"/>
    <property type="evidence" value="ECO:0007669"/>
    <property type="project" value="TreeGrafter"/>
</dbReference>
<keyword evidence="8" id="KW-0053">Apoptosis</keyword>
<dbReference type="Ensembl" id="ENSSMAT00000009977.2">
    <property type="protein sequence ID" value="ENSSMAP00000009854.1"/>
    <property type="gene ID" value="ENSSMAG00000006054.2"/>
</dbReference>
<keyword evidence="15" id="KW-0539">Nucleus</keyword>
<dbReference type="AlphaFoldDB" id="A0A2U9CU51"/>
<dbReference type="EMBL" id="CP026261">
    <property type="protein sequence ID" value="AWP19186.1"/>
    <property type="molecule type" value="Genomic_DNA"/>
</dbReference>
<evidence type="ECO:0000256" key="16">
    <source>
        <dbReference type="ARBA" id="ARBA00067217"/>
    </source>
</evidence>
<dbReference type="PANTHER" id="PTHR11256:SF42">
    <property type="entry name" value="APOPTOSIS REGULATOR BAX"/>
    <property type="match status" value="1"/>
</dbReference>
<dbReference type="PROSITE" id="PS50062">
    <property type="entry name" value="BCL2_FAMILY"/>
    <property type="match status" value="1"/>
</dbReference>
<dbReference type="OMA" id="QCCGDSE"/>
<evidence type="ECO:0000256" key="11">
    <source>
        <dbReference type="ARBA" id="ARBA00022989"/>
    </source>
</evidence>
<evidence type="ECO:0000256" key="1">
    <source>
        <dbReference type="ARBA" id="ARBA00004123"/>
    </source>
</evidence>
<evidence type="ECO:0000256" key="7">
    <source>
        <dbReference type="ARBA" id="ARBA00022692"/>
    </source>
</evidence>
<keyword evidence="13" id="KW-0496">Mitochondrion</keyword>
<dbReference type="SUPFAM" id="SSF56854">
    <property type="entry name" value="Bcl-2 inhibitors of programmed cell death"/>
    <property type="match status" value="1"/>
</dbReference>
<dbReference type="GO" id="GO:0005829">
    <property type="term" value="C:cytosol"/>
    <property type="evidence" value="ECO:0007669"/>
    <property type="project" value="UniProtKB-ARBA"/>
</dbReference>
<keyword evidence="5" id="KW-0963">Cytoplasm</keyword>
<dbReference type="GO" id="GO:0097192">
    <property type="term" value="P:extrinsic apoptotic signaling pathway in absence of ligand"/>
    <property type="evidence" value="ECO:0007669"/>
    <property type="project" value="TreeGrafter"/>
</dbReference>
<dbReference type="GO" id="GO:0043065">
    <property type="term" value="P:positive regulation of apoptotic process"/>
    <property type="evidence" value="ECO:0007669"/>
    <property type="project" value="UniProtKB-ARBA"/>
</dbReference>
<keyword evidence="10" id="KW-0832">Ubl conjugation</keyword>
<evidence type="ECO:0000256" key="9">
    <source>
        <dbReference type="ARBA" id="ARBA00022787"/>
    </source>
</evidence>
<dbReference type="GO" id="GO:0005741">
    <property type="term" value="C:mitochondrial outer membrane"/>
    <property type="evidence" value="ECO:0007669"/>
    <property type="project" value="UniProtKB-SubCell"/>
</dbReference>
<dbReference type="CDD" id="cd06845">
    <property type="entry name" value="Bcl-2_like"/>
    <property type="match status" value="1"/>
</dbReference>
<reference evidence="20" key="2">
    <citation type="submission" date="2020-05" db="EMBL/GenBank/DDBJ databases">
        <authorList>
            <person name="Moser M."/>
        </authorList>
    </citation>
    <scope>NUCLEOTIDE SEQUENCE [LARGE SCALE GENOMIC DNA]</scope>
</reference>
<evidence type="ECO:0000256" key="14">
    <source>
        <dbReference type="ARBA" id="ARBA00023136"/>
    </source>
</evidence>
<dbReference type="GO" id="GO:0008630">
    <property type="term" value="P:intrinsic apoptotic signaling pathway in response to DNA damage"/>
    <property type="evidence" value="ECO:0007669"/>
    <property type="project" value="TreeGrafter"/>
</dbReference>
<evidence type="ECO:0000256" key="17">
    <source>
        <dbReference type="SAM" id="Phobius"/>
    </source>
</evidence>
<dbReference type="KEGG" id="smau:118288519"/>
<evidence type="ECO:0000256" key="4">
    <source>
        <dbReference type="ARBA" id="ARBA00009458"/>
    </source>
</evidence>
<keyword evidence="21" id="KW-1185">Reference proteome</keyword>
<evidence type="ECO:0000256" key="2">
    <source>
        <dbReference type="ARBA" id="ARBA00004496"/>
    </source>
</evidence>
<dbReference type="PRINTS" id="PR01862">
    <property type="entry name" value="BCL2FAMILY"/>
</dbReference>
<evidence type="ECO:0000256" key="15">
    <source>
        <dbReference type="ARBA" id="ARBA00023242"/>
    </source>
</evidence>
<feature type="domain" description="Bcl-2 Bcl-2 homology region 1-3" evidence="18">
    <location>
        <begin position="66"/>
        <end position="161"/>
    </location>
</feature>
<dbReference type="InterPro" id="IPR026298">
    <property type="entry name" value="Bcl-2_fam"/>
</dbReference>
<organism evidence="19 21">
    <name type="scientific">Scophthalmus maximus</name>
    <name type="common">Turbot</name>
    <name type="synonym">Psetta maxima</name>
    <dbReference type="NCBI Taxonomy" id="52904"/>
    <lineage>
        <taxon>Eukaryota</taxon>
        <taxon>Metazoa</taxon>
        <taxon>Chordata</taxon>
        <taxon>Craniata</taxon>
        <taxon>Vertebrata</taxon>
        <taxon>Euteleostomi</taxon>
        <taxon>Actinopterygii</taxon>
        <taxon>Neopterygii</taxon>
        <taxon>Teleostei</taxon>
        <taxon>Neoteleostei</taxon>
        <taxon>Acanthomorphata</taxon>
        <taxon>Carangaria</taxon>
        <taxon>Pleuronectiformes</taxon>
        <taxon>Pleuronectoidei</taxon>
        <taxon>Scophthalmidae</taxon>
        <taxon>Scophthalmus</taxon>
    </lineage>
</organism>
<accession>A0A2U9CU51</accession>
<dbReference type="Bgee" id="ENSSMAG00000006054">
    <property type="expression patterns" value="Expressed in pharyngeal gill and 6 other cell types or tissues"/>
</dbReference>
<dbReference type="RefSeq" id="XP_035470610.1">
    <property type="nucleotide sequence ID" value="XM_035614717.2"/>
</dbReference>
<evidence type="ECO:0000256" key="3">
    <source>
        <dbReference type="ARBA" id="ARBA00004572"/>
    </source>
</evidence>
<reference evidence="20" key="4">
    <citation type="submission" date="2025-05" db="UniProtKB">
        <authorList>
            <consortium name="Ensembl"/>
        </authorList>
    </citation>
    <scope>IDENTIFICATION</scope>
</reference>
<protein>
    <recommendedName>
        <fullName evidence="16">Apoptosis regulator BAX</fullName>
    </recommendedName>
</protein>
<dbReference type="STRING" id="52904.ENSSMAP00000009854"/>